<name>A0AAD9URT8_ACRCE</name>
<proteinExistence type="predicted"/>
<dbReference type="EMBL" id="JARQWQ010000177">
    <property type="protein sequence ID" value="KAK2547594.1"/>
    <property type="molecule type" value="Genomic_DNA"/>
</dbReference>
<dbReference type="SUPFAM" id="SSF56672">
    <property type="entry name" value="DNA/RNA polymerases"/>
    <property type="match status" value="1"/>
</dbReference>
<dbReference type="PROSITE" id="PS50878">
    <property type="entry name" value="RT_POL"/>
    <property type="match status" value="1"/>
</dbReference>
<sequence length="709" mass="81245">MERQKCELRKLKKAFDRKKKNEEARVINKQFKDDAGRVYANMREMLAKNEDCDRPKYEGVSGNTCEEERERFGSIEQASSFWKELWEGEGSGNSQAVWLEEVRHAIFTKVPPPTDEDWTLETAEAVGVLKRKKNWSVPGPDRLVNFWWKRAHALHEGVARSFEAISRIDDEYPSWFAEGKTSLIPKLGEFTSDNQRPITCLNTSYKWFTSCLLGPTDQHLEKHGLMEGSQRGAKKGCSGTVDNLLIDRVVALDCQRRRRNLSMAWVDVKKAYDSVDHGWLGEMMVLHRFPKWLCEVICKLCKSWNTRIVANTLHGQEVSQPIVFKKGLPQGDALCPRLFTICLNPIAWKISASEGYKLSKPISARVTDLLYIDDLKVFAASESKLNRVLESTQAAMEDIGLQWNPRKCAVVHIRRGVHFQQNFGRDIVGDRVPTLEEGRQYKFLGVLESLVQEEKMVLELAAKEHLRRLSVIWSSPLSDYNRVVASNQFALPVLGYLMWTQHWPVTDLKIVDREARKIIVENGGKHPGGSTALLYLPREKCGRGLRAVEMEYKVTKVKAALRLYENKDQVMEMVREFEERAESLGHRSLVKDATKFAEDLGVNLHLKHPEPVCAVNSGEIIPSYRVKEVLKECVEEKLEREVRGLEWQGKLLIERKSDSQLCKNGCFSWLSKWKSCPSYTIAGAFEIYEQLLPTKLYFSKKTHTSCSGM</sequence>
<dbReference type="PANTHER" id="PTHR35450:SF2">
    <property type="entry name" value="REVERSE TRANSCRIPTASE DOMAIN-CONTAINING PROTEIN"/>
    <property type="match status" value="1"/>
</dbReference>
<organism evidence="2 3">
    <name type="scientific">Acropora cervicornis</name>
    <name type="common">Staghorn coral</name>
    <dbReference type="NCBI Taxonomy" id="6130"/>
    <lineage>
        <taxon>Eukaryota</taxon>
        <taxon>Metazoa</taxon>
        <taxon>Cnidaria</taxon>
        <taxon>Anthozoa</taxon>
        <taxon>Hexacorallia</taxon>
        <taxon>Scleractinia</taxon>
        <taxon>Astrocoeniina</taxon>
        <taxon>Acroporidae</taxon>
        <taxon>Acropora</taxon>
    </lineage>
</organism>
<evidence type="ECO:0000313" key="3">
    <source>
        <dbReference type="Proteomes" id="UP001249851"/>
    </source>
</evidence>
<dbReference type="CDD" id="cd01650">
    <property type="entry name" value="RT_nLTR_like"/>
    <property type="match status" value="1"/>
</dbReference>
<dbReference type="InterPro" id="IPR043128">
    <property type="entry name" value="Rev_trsase/Diguanyl_cyclase"/>
</dbReference>
<dbReference type="Proteomes" id="UP001249851">
    <property type="component" value="Unassembled WGS sequence"/>
</dbReference>
<feature type="domain" description="Reverse transcriptase" evidence="1">
    <location>
        <begin position="165"/>
        <end position="448"/>
    </location>
</feature>
<evidence type="ECO:0000313" key="2">
    <source>
        <dbReference type="EMBL" id="KAK2547594.1"/>
    </source>
</evidence>
<dbReference type="PANTHER" id="PTHR35450">
    <property type="entry name" value="REVERSE TRANSCRIPTASE DOMAIN-CONTAINING PROTEIN"/>
    <property type="match status" value="1"/>
</dbReference>
<dbReference type="Gene3D" id="3.30.70.270">
    <property type="match status" value="1"/>
</dbReference>
<reference evidence="2" key="1">
    <citation type="journal article" date="2023" name="G3 (Bethesda)">
        <title>Whole genome assembly and annotation of the endangered Caribbean coral Acropora cervicornis.</title>
        <authorList>
            <person name="Selwyn J.D."/>
            <person name="Vollmer S.V."/>
        </authorList>
    </citation>
    <scope>NUCLEOTIDE SEQUENCE</scope>
    <source>
        <strain evidence="2">K2</strain>
    </source>
</reference>
<comment type="caution">
    <text evidence="2">The sequence shown here is derived from an EMBL/GenBank/DDBJ whole genome shotgun (WGS) entry which is preliminary data.</text>
</comment>
<keyword evidence="3" id="KW-1185">Reference proteome</keyword>
<dbReference type="Pfam" id="PF00078">
    <property type="entry name" value="RVT_1"/>
    <property type="match status" value="1"/>
</dbReference>
<evidence type="ECO:0000259" key="1">
    <source>
        <dbReference type="PROSITE" id="PS50878"/>
    </source>
</evidence>
<protein>
    <submittedName>
        <fullName evidence="2">Retrovirus-related Pol polyprotein from type-1 retrotransposable element R2</fullName>
    </submittedName>
</protein>
<dbReference type="InterPro" id="IPR000477">
    <property type="entry name" value="RT_dom"/>
</dbReference>
<dbReference type="InterPro" id="IPR043502">
    <property type="entry name" value="DNA/RNA_pol_sf"/>
</dbReference>
<gene>
    <name evidence="2" type="ORF">P5673_032415</name>
</gene>
<dbReference type="AlphaFoldDB" id="A0AAD9URT8"/>
<reference evidence="2" key="2">
    <citation type="journal article" date="2023" name="Science">
        <title>Genomic signatures of disease resistance in endangered staghorn corals.</title>
        <authorList>
            <person name="Vollmer S.V."/>
            <person name="Selwyn J.D."/>
            <person name="Despard B.A."/>
            <person name="Roesel C.L."/>
        </authorList>
    </citation>
    <scope>NUCLEOTIDE SEQUENCE</scope>
    <source>
        <strain evidence="2">K2</strain>
    </source>
</reference>
<accession>A0AAD9URT8</accession>